<protein>
    <submittedName>
        <fullName evidence="1">Uncharacterized protein</fullName>
    </submittedName>
</protein>
<accession>A0A1B2LX55</accession>
<dbReference type="EMBL" id="CP016895">
    <property type="protein sequence ID" value="AOA57528.1"/>
    <property type="molecule type" value="Genomic_DNA"/>
</dbReference>
<dbReference type="OrthoDB" id="1917183at2"/>
<evidence type="ECO:0000313" key="1">
    <source>
        <dbReference type="EMBL" id="AOA57528.1"/>
    </source>
</evidence>
<dbReference type="Proteomes" id="UP000093391">
    <property type="component" value="Chromosome"/>
</dbReference>
<sequence>MTQLLDGIQFPIHPERLKPTSSQVGKDIIAAAFANIDQRCATQVSQEKKWRKHYPYYFKELLKHAIQHDEHAIKIAEQGLEKAQQSFYFHRDAKQYPLEQLMQIPRTGTLQHIKITGDQQQKIDWYVPYQGQQLRGKALTQQLEQWQAQGIIEAGHAQALQWVIDHPECLDLSQRYIVLMGAGSEAGPLSWLCKWKANVIALDLANEKVWQRIIATVKAGNATLYAPSFTALTAQDPDIAQHLGVNLLTDTPEIIQYLQQQPHRLDLAAIAYLDGEKHVRLSIAMDQIVQQLCQVKPDSSLMYMCTPTDIYAIAEDIIDATQQKYLQRSRIEKLLCNNLSRLSFKKLFKQNSNQLITANNGKRYGIADCLVIEQGPNYALAKRIQQWRAIVARQQGHLVSINIAPSTTTHSVTKNPLLKAAFRGAALFDVEAFSPDTTNALMAALWVHDLSNPQSSANPKHNLAHPLELISDNANHGGLWRVAYLARSALSAAAVYGLAREKLPF</sequence>
<dbReference type="STRING" id="1789224.BFG52_03605"/>
<dbReference type="RefSeq" id="WP_067552749.1">
    <property type="nucleotide sequence ID" value="NZ_CP016895.1"/>
</dbReference>
<gene>
    <name evidence="1" type="ORF">BFG52_03605</name>
</gene>
<evidence type="ECO:0000313" key="2">
    <source>
        <dbReference type="Proteomes" id="UP000093391"/>
    </source>
</evidence>
<name>A0A1B2LX55_9GAMM</name>
<dbReference type="KEGG" id="ala:BFG52_03605"/>
<reference evidence="1 2" key="1">
    <citation type="submission" date="2016-08" db="EMBL/GenBank/DDBJ databases">
        <authorList>
            <person name="Seilhamer J.J."/>
        </authorList>
    </citation>
    <scope>NUCLEOTIDE SEQUENCE [LARGE SCALE GENOMIC DNA]</scope>
    <source>
        <strain evidence="1 2">BRTC-1</strain>
    </source>
</reference>
<proteinExistence type="predicted"/>
<dbReference type="AlphaFoldDB" id="A0A1B2LX55"/>
<organism evidence="1 2">
    <name type="scientific">Acinetobacter larvae</name>
    <dbReference type="NCBI Taxonomy" id="1789224"/>
    <lineage>
        <taxon>Bacteria</taxon>
        <taxon>Pseudomonadati</taxon>
        <taxon>Pseudomonadota</taxon>
        <taxon>Gammaproteobacteria</taxon>
        <taxon>Moraxellales</taxon>
        <taxon>Moraxellaceae</taxon>
        <taxon>Acinetobacter</taxon>
    </lineage>
</organism>
<keyword evidence="2" id="KW-1185">Reference proteome</keyword>